<sequence length="165" mass="18849">MIRNPVILTLLMFAISVSNCFAEQGDELVYSSLGRLLAYQNQATRYKVESPTFAHSYLPGMIQKEYDENIYKLSKEQQIEFIWGVISFAKLGSDGTEDLAHLIYDCCPKEFIQSVDVYLSQAEKYEAMSPNYVDQDLVHKAKYFKRSAHLLLNVLSRGNGFEVTP</sequence>
<keyword evidence="1" id="KW-0732">Signal</keyword>
<gene>
    <name evidence="2" type="ORF">FHS30_002552</name>
</gene>
<comment type="caution">
    <text evidence="2">The sequence shown here is derived from an EMBL/GenBank/DDBJ whole genome shotgun (WGS) entry which is preliminary data.</text>
</comment>
<protein>
    <submittedName>
        <fullName evidence="2">Uncharacterized protein</fullName>
    </submittedName>
</protein>
<proteinExistence type="predicted"/>
<evidence type="ECO:0000313" key="3">
    <source>
        <dbReference type="Proteomes" id="UP000559987"/>
    </source>
</evidence>
<name>A0A839UMD0_9GAMM</name>
<accession>A0A839UMD0</accession>
<feature type="signal peptide" evidence="1">
    <location>
        <begin position="1"/>
        <end position="22"/>
    </location>
</feature>
<dbReference type="EMBL" id="JACHXZ010000003">
    <property type="protein sequence ID" value="MBB3169344.1"/>
    <property type="molecule type" value="Genomic_DNA"/>
</dbReference>
<keyword evidence="3" id="KW-1185">Reference proteome</keyword>
<evidence type="ECO:0000256" key="1">
    <source>
        <dbReference type="SAM" id="SignalP"/>
    </source>
</evidence>
<dbReference type="AlphaFoldDB" id="A0A839UMD0"/>
<dbReference type="RefSeq" id="WP_183910820.1">
    <property type="nucleotide sequence ID" value="NZ_JACHXZ010000003.1"/>
</dbReference>
<reference evidence="2 3" key="1">
    <citation type="submission" date="2020-08" db="EMBL/GenBank/DDBJ databases">
        <title>Genomic Encyclopedia of Type Strains, Phase III (KMG-III): the genomes of soil and plant-associated and newly described type strains.</title>
        <authorList>
            <person name="Whitman W."/>
        </authorList>
    </citation>
    <scope>NUCLEOTIDE SEQUENCE [LARGE SCALE GENOMIC DNA]</scope>
    <source>
        <strain evidence="2 3">CECT 8571</strain>
    </source>
</reference>
<evidence type="ECO:0000313" key="2">
    <source>
        <dbReference type="EMBL" id="MBB3169344.1"/>
    </source>
</evidence>
<feature type="chain" id="PRO_5032620288" evidence="1">
    <location>
        <begin position="23"/>
        <end position="165"/>
    </location>
</feature>
<organism evidence="2 3">
    <name type="scientific">Simiduia aestuariiviva</name>
    <dbReference type="NCBI Taxonomy" id="1510459"/>
    <lineage>
        <taxon>Bacteria</taxon>
        <taxon>Pseudomonadati</taxon>
        <taxon>Pseudomonadota</taxon>
        <taxon>Gammaproteobacteria</taxon>
        <taxon>Cellvibrionales</taxon>
        <taxon>Cellvibrionaceae</taxon>
        <taxon>Simiduia</taxon>
    </lineage>
</organism>
<dbReference type="Proteomes" id="UP000559987">
    <property type="component" value="Unassembled WGS sequence"/>
</dbReference>